<dbReference type="EMBL" id="PVWK01000056">
    <property type="protein sequence ID" value="PSB30050.1"/>
    <property type="molecule type" value="Genomic_DNA"/>
</dbReference>
<reference evidence="2" key="1">
    <citation type="submission" date="2018-02" db="EMBL/GenBank/DDBJ databases">
        <authorList>
            <person name="Moore K."/>
            <person name="Momper L."/>
        </authorList>
    </citation>
    <scope>NUCLEOTIDE SEQUENCE [LARGE SCALE GENOMIC DNA]</scope>
    <source>
        <strain evidence="2">ULC18</strain>
    </source>
</reference>
<evidence type="ECO:0000313" key="2">
    <source>
        <dbReference type="Proteomes" id="UP000239576"/>
    </source>
</evidence>
<sequence>MVIVNARSAGMRKQTPLLFGGNTKMSTRSTEMSKQMLKTSKHMTFLLTETTETRKQIAV</sequence>
<dbReference type="AlphaFoldDB" id="A0A2T1EBE2"/>
<gene>
    <name evidence="1" type="ORF">C7B82_09770</name>
</gene>
<reference evidence="1 2" key="2">
    <citation type="submission" date="2018-03" db="EMBL/GenBank/DDBJ databases">
        <title>The ancient ancestry and fast evolution of plastids.</title>
        <authorList>
            <person name="Moore K.R."/>
            <person name="Magnabosco C."/>
            <person name="Momper L."/>
            <person name="Gold D.A."/>
            <person name="Bosak T."/>
            <person name="Fournier G.P."/>
        </authorList>
    </citation>
    <scope>NUCLEOTIDE SEQUENCE [LARGE SCALE GENOMIC DNA]</scope>
    <source>
        <strain evidence="1 2">ULC18</strain>
    </source>
</reference>
<evidence type="ECO:0000313" key="1">
    <source>
        <dbReference type="EMBL" id="PSB30050.1"/>
    </source>
</evidence>
<comment type="caution">
    <text evidence="1">The sequence shown here is derived from an EMBL/GenBank/DDBJ whole genome shotgun (WGS) entry which is preliminary data.</text>
</comment>
<proteinExistence type="predicted"/>
<name>A0A2T1EBE2_9CYAN</name>
<dbReference type="Proteomes" id="UP000239576">
    <property type="component" value="Unassembled WGS sequence"/>
</dbReference>
<organism evidence="1 2">
    <name type="scientific">Stenomitos frigidus ULC18</name>
    <dbReference type="NCBI Taxonomy" id="2107698"/>
    <lineage>
        <taxon>Bacteria</taxon>
        <taxon>Bacillati</taxon>
        <taxon>Cyanobacteriota</taxon>
        <taxon>Cyanophyceae</taxon>
        <taxon>Leptolyngbyales</taxon>
        <taxon>Leptolyngbyaceae</taxon>
        <taxon>Stenomitos</taxon>
    </lineage>
</organism>
<keyword evidence="2" id="KW-1185">Reference proteome</keyword>
<protein>
    <submittedName>
        <fullName evidence="1">Uncharacterized protein</fullName>
    </submittedName>
</protein>
<accession>A0A2T1EBE2</accession>